<evidence type="ECO:0000256" key="1">
    <source>
        <dbReference type="ARBA" id="ARBA00004162"/>
    </source>
</evidence>
<feature type="region of interest" description="Disordered" evidence="10">
    <location>
        <begin position="80"/>
        <end position="110"/>
    </location>
</feature>
<reference evidence="11 12" key="1">
    <citation type="journal article" date="2015" name="Genome Announc.">
        <title>Expanding the biotechnology potential of lactobacilli through comparative genomics of 213 strains and associated genera.</title>
        <authorList>
            <person name="Sun Z."/>
            <person name="Harris H.M."/>
            <person name="McCann A."/>
            <person name="Guo C."/>
            <person name="Argimon S."/>
            <person name="Zhang W."/>
            <person name="Yang X."/>
            <person name="Jeffery I.B."/>
            <person name="Cooney J.C."/>
            <person name="Kagawa T.F."/>
            <person name="Liu W."/>
            <person name="Song Y."/>
            <person name="Salvetti E."/>
            <person name="Wrobel A."/>
            <person name="Rasinkangas P."/>
            <person name="Parkhill J."/>
            <person name="Rea M.C."/>
            <person name="O'Sullivan O."/>
            <person name="Ritari J."/>
            <person name="Douillard F.P."/>
            <person name="Paul Ross R."/>
            <person name="Yang R."/>
            <person name="Briner A.E."/>
            <person name="Felis G.E."/>
            <person name="de Vos W.M."/>
            <person name="Barrangou R."/>
            <person name="Klaenhammer T.R."/>
            <person name="Caufield P.W."/>
            <person name="Cui Y."/>
            <person name="Zhang H."/>
            <person name="O'Toole P.W."/>
        </authorList>
    </citation>
    <scope>NUCLEOTIDE SEQUENCE [LARGE SCALE GENOMIC DNA]</scope>
    <source>
        <strain evidence="11 12">DSM 20605</strain>
    </source>
</reference>
<dbReference type="GO" id="GO:0005886">
    <property type="term" value="C:plasma membrane"/>
    <property type="evidence" value="ECO:0007669"/>
    <property type="project" value="UniProtKB-SubCell"/>
</dbReference>
<evidence type="ECO:0000313" key="12">
    <source>
        <dbReference type="Proteomes" id="UP000051576"/>
    </source>
</evidence>
<comment type="caution">
    <text evidence="11">The sequence shown here is derived from an EMBL/GenBank/DDBJ whole genome shotgun (WGS) entry which is preliminary data.</text>
</comment>
<evidence type="ECO:0000256" key="7">
    <source>
        <dbReference type="ARBA" id="ARBA00022989"/>
    </source>
</evidence>
<dbReference type="NCBIfam" id="TIGR00739">
    <property type="entry name" value="yajC"/>
    <property type="match status" value="1"/>
</dbReference>
<dbReference type="InterPro" id="IPR003849">
    <property type="entry name" value="Preprotein_translocase_YajC"/>
</dbReference>
<evidence type="ECO:0000256" key="5">
    <source>
        <dbReference type="ARBA" id="ARBA00022692"/>
    </source>
</evidence>
<evidence type="ECO:0000256" key="3">
    <source>
        <dbReference type="ARBA" id="ARBA00022448"/>
    </source>
</evidence>
<gene>
    <name evidence="11" type="ORF">FD21_GL000601</name>
</gene>
<dbReference type="PANTHER" id="PTHR33909">
    <property type="entry name" value="SEC TRANSLOCON ACCESSORY COMPLEX SUBUNIT YAJC"/>
    <property type="match status" value="1"/>
</dbReference>
<dbReference type="PANTHER" id="PTHR33909:SF1">
    <property type="entry name" value="SEC TRANSLOCON ACCESSORY COMPLEX SUBUNIT YAJC"/>
    <property type="match status" value="1"/>
</dbReference>
<name>A0A0R2CCS0_9LACO</name>
<evidence type="ECO:0000256" key="8">
    <source>
        <dbReference type="ARBA" id="ARBA00023010"/>
    </source>
</evidence>
<keyword evidence="3" id="KW-0813">Transport</keyword>
<sequence>MFAALIALMYFMMIRPQKKQQQQRQQMLGNLKKGDEVITLGRLHGVIDSLDMANHTVVLDCDGIYLTFETSAIMQVKNSAAGKAADKSVNEKAKETNQPTDDQKKENSEK</sequence>
<keyword evidence="9" id="KW-0472">Membrane</keyword>
<evidence type="ECO:0000256" key="4">
    <source>
        <dbReference type="ARBA" id="ARBA00022475"/>
    </source>
</evidence>
<dbReference type="Proteomes" id="UP000051576">
    <property type="component" value="Unassembled WGS sequence"/>
</dbReference>
<evidence type="ECO:0000313" key="11">
    <source>
        <dbReference type="EMBL" id="KRM88882.1"/>
    </source>
</evidence>
<evidence type="ECO:0000256" key="6">
    <source>
        <dbReference type="ARBA" id="ARBA00022927"/>
    </source>
</evidence>
<dbReference type="STRING" id="1133569.FD21_GL000601"/>
<accession>A0A0R2CCS0</accession>
<dbReference type="AlphaFoldDB" id="A0A0R2CCS0"/>
<keyword evidence="12" id="KW-1185">Reference proteome</keyword>
<keyword evidence="7" id="KW-1133">Transmembrane helix</keyword>
<dbReference type="SMART" id="SM01323">
    <property type="entry name" value="YajC"/>
    <property type="match status" value="1"/>
</dbReference>
<keyword evidence="4" id="KW-1003">Cell membrane</keyword>
<comment type="similarity">
    <text evidence="2">Belongs to the YajC family.</text>
</comment>
<evidence type="ECO:0008006" key="13">
    <source>
        <dbReference type="Google" id="ProtNLM"/>
    </source>
</evidence>
<dbReference type="EMBL" id="AYYX01000018">
    <property type="protein sequence ID" value="KRM88882.1"/>
    <property type="molecule type" value="Genomic_DNA"/>
</dbReference>
<dbReference type="GO" id="GO:0015031">
    <property type="term" value="P:protein transport"/>
    <property type="evidence" value="ECO:0007669"/>
    <property type="project" value="UniProtKB-KW"/>
</dbReference>
<dbReference type="Pfam" id="PF02699">
    <property type="entry name" value="YajC"/>
    <property type="match status" value="1"/>
</dbReference>
<keyword evidence="6" id="KW-0653">Protein transport</keyword>
<feature type="compositionally biased region" description="Basic and acidic residues" evidence="10">
    <location>
        <begin position="84"/>
        <end position="110"/>
    </location>
</feature>
<keyword evidence="5" id="KW-0812">Transmembrane</keyword>
<comment type="subcellular location">
    <subcellularLocation>
        <location evidence="1">Cell membrane</location>
        <topology evidence="1">Single-pass membrane protein</topology>
    </subcellularLocation>
</comment>
<dbReference type="PATRIC" id="fig|1133569.4.peg.645"/>
<dbReference type="eggNOG" id="COG1862">
    <property type="taxonomic scope" value="Bacteria"/>
</dbReference>
<evidence type="ECO:0000256" key="10">
    <source>
        <dbReference type="SAM" id="MobiDB-lite"/>
    </source>
</evidence>
<evidence type="ECO:0000256" key="2">
    <source>
        <dbReference type="ARBA" id="ARBA00006742"/>
    </source>
</evidence>
<proteinExistence type="inferred from homology"/>
<organism evidence="11 12">
    <name type="scientific">Liquorilactobacillus vini DSM 20605</name>
    <dbReference type="NCBI Taxonomy" id="1133569"/>
    <lineage>
        <taxon>Bacteria</taxon>
        <taxon>Bacillati</taxon>
        <taxon>Bacillota</taxon>
        <taxon>Bacilli</taxon>
        <taxon>Lactobacillales</taxon>
        <taxon>Lactobacillaceae</taxon>
        <taxon>Liquorilactobacillus</taxon>
    </lineage>
</organism>
<protein>
    <recommendedName>
        <fullName evidence="13">Preprotein translocase subunit YajC</fullName>
    </recommendedName>
</protein>
<keyword evidence="8" id="KW-0811">Translocation</keyword>
<evidence type="ECO:0000256" key="9">
    <source>
        <dbReference type="ARBA" id="ARBA00023136"/>
    </source>
</evidence>